<comment type="caution">
    <text evidence="2">The sequence shown here is derived from an EMBL/GenBank/DDBJ whole genome shotgun (WGS) entry which is preliminary data.</text>
</comment>
<dbReference type="Pfam" id="PF13648">
    <property type="entry name" value="Lipocalin_4"/>
    <property type="match status" value="1"/>
</dbReference>
<evidence type="ECO:0000313" key="2">
    <source>
        <dbReference type="EMBL" id="MBO0949232.1"/>
    </source>
</evidence>
<reference evidence="2 3" key="1">
    <citation type="submission" date="2021-03" db="EMBL/GenBank/DDBJ databases">
        <title>Fibrella sp. HMF5405 genome sequencing and assembly.</title>
        <authorList>
            <person name="Kang H."/>
            <person name="Kim H."/>
            <person name="Bae S."/>
            <person name="Joh K."/>
        </authorList>
    </citation>
    <scope>NUCLEOTIDE SEQUENCE [LARGE SCALE GENOMIC DNA]</scope>
    <source>
        <strain evidence="2 3">HMF5405</strain>
    </source>
</reference>
<proteinExistence type="predicted"/>
<name>A0ABS3JK04_9BACT</name>
<evidence type="ECO:0000313" key="3">
    <source>
        <dbReference type="Proteomes" id="UP000664628"/>
    </source>
</evidence>
<dbReference type="Proteomes" id="UP000664628">
    <property type="component" value="Unassembled WGS sequence"/>
</dbReference>
<dbReference type="InterPro" id="IPR024311">
    <property type="entry name" value="Lipocalin-like"/>
</dbReference>
<evidence type="ECO:0000259" key="1">
    <source>
        <dbReference type="Pfam" id="PF13648"/>
    </source>
</evidence>
<dbReference type="EMBL" id="JAFMYW010000003">
    <property type="protein sequence ID" value="MBO0949232.1"/>
    <property type="molecule type" value="Genomic_DNA"/>
</dbReference>
<organism evidence="2 3">
    <name type="scientific">Fibrella forsythiae</name>
    <dbReference type="NCBI Taxonomy" id="2817061"/>
    <lineage>
        <taxon>Bacteria</taxon>
        <taxon>Pseudomonadati</taxon>
        <taxon>Bacteroidota</taxon>
        <taxon>Cytophagia</taxon>
        <taxon>Cytophagales</taxon>
        <taxon>Spirosomataceae</taxon>
        <taxon>Fibrella</taxon>
    </lineage>
</organism>
<protein>
    <submittedName>
        <fullName evidence="2">Lipocalin family protein</fullName>
    </submittedName>
</protein>
<keyword evidence="3" id="KW-1185">Reference proteome</keyword>
<sequence length="155" mass="16263">MPFWFGACSKSNTDVTPSASSIQGSWLIGGYTIDPAYDILGTGTKTNDLLLLYKQLLGQDFVDCFKATTLTFSADGKVIGSTTAKCTSIGASPVGSAATWTLTGTKLTIKDGTDVTTYDVSLSGTTLKLSETVTADFDNDNKNDTGTLSFVLTKA</sequence>
<feature type="domain" description="Lipocalin-like" evidence="1">
    <location>
        <begin position="22"/>
        <end position="129"/>
    </location>
</feature>
<accession>A0ABS3JK04</accession>
<gene>
    <name evidence="2" type="ORF">J2I46_11615</name>
</gene>
<dbReference type="RefSeq" id="WP_207329210.1">
    <property type="nucleotide sequence ID" value="NZ_JAFMYW010000003.1"/>
</dbReference>